<dbReference type="KEGG" id="dvi:6627532"/>
<keyword evidence="1" id="KW-0677">Repeat</keyword>
<dbReference type="FunCoup" id="B4LT25">
    <property type="interactions" value="132"/>
</dbReference>
<keyword evidence="5" id="KW-1185">Reference proteome</keyword>
<dbReference type="Pfam" id="PF12796">
    <property type="entry name" value="Ank_2"/>
    <property type="match status" value="1"/>
</dbReference>
<protein>
    <submittedName>
        <fullName evidence="4">Uncharacterized protein</fullName>
    </submittedName>
</protein>
<name>B4LT25_DROVI</name>
<dbReference type="InterPro" id="IPR036770">
    <property type="entry name" value="Ankyrin_rpt-contain_sf"/>
</dbReference>
<dbReference type="Proteomes" id="UP000008792">
    <property type="component" value="Unassembled WGS sequence"/>
</dbReference>
<dbReference type="AlphaFoldDB" id="B4LT25"/>
<feature type="compositionally biased region" description="Polar residues" evidence="3">
    <location>
        <begin position="151"/>
        <end position="163"/>
    </location>
</feature>
<dbReference type="STRING" id="7244.B4LT25"/>
<dbReference type="HOGENOM" id="CLU_481687_0_0_1"/>
<dbReference type="Gene3D" id="1.25.40.20">
    <property type="entry name" value="Ankyrin repeat-containing domain"/>
    <property type="match status" value="1"/>
</dbReference>
<evidence type="ECO:0000256" key="1">
    <source>
        <dbReference type="ARBA" id="ARBA00022737"/>
    </source>
</evidence>
<keyword evidence="2" id="KW-0040">ANK repeat</keyword>
<dbReference type="SMART" id="SM00248">
    <property type="entry name" value="ANK"/>
    <property type="match status" value="4"/>
</dbReference>
<accession>B4LT25</accession>
<dbReference type="PANTHER" id="PTHR46680">
    <property type="entry name" value="NF-KAPPA-B INHIBITOR ALPHA"/>
    <property type="match status" value="1"/>
</dbReference>
<dbReference type="EMBL" id="CH940649">
    <property type="protein sequence ID" value="EDW63856.2"/>
    <property type="molecule type" value="Genomic_DNA"/>
</dbReference>
<evidence type="ECO:0000313" key="4">
    <source>
        <dbReference type="EMBL" id="EDW63856.2"/>
    </source>
</evidence>
<organism evidence="4 5">
    <name type="scientific">Drosophila virilis</name>
    <name type="common">Fruit fly</name>
    <dbReference type="NCBI Taxonomy" id="7244"/>
    <lineage>
        <taxon>Eukaryota</taxon>
        <taxon>Metazoa</taxon>
        <taxon>Ecdysozoa</taxon>
        <taxon>Arthropoda</taxon>
        <taxon>Hexapoda</taxon>
        <taxon>Insecta</taxon>
        <taxon>Pterygota</taxon>
        <taxon>Neoptera</taxon>
        <taxon>Endopterygota</taxon>
        <taxon>Diptera</taxon>
        <taxon>Brachycera</taxon>
        <taxon>Muscomorpha</taxon>
        <taxon>Ephydroidea</taxon>
        <taxon>Drosophilidae</taxon>
        <taxon>Drosophila</taxon>
    </lineage>
</organism>
<feature type="compositionally biased region" description="Polar residues" evidence="3">
    <location>
        <begin position="218"/>
        <end position="231"/>
    </location>
</feature>
<dbReference type="SUPFAM" id="SSF48403">
    <property type="entry name" value="Ankyrin repeat"/>
    <property type="match status" value="1"/>
</dbReference>
<feature type="compositionally biased region" description="Basic residues" evidence="3">
    <location>
        <begin position="171"/>
        <end position="180"/>
    </location>
</feature>
<evidence type="ECO:0000313" key="5">
    <source>
        <dbReference type="Proteomes" id="UP000008792"/>
    </source>
</evidence>
<dbReference type="OrthoDB" id="10254947at2759"/>
<dbReference type="PANTHER" id="PTHR46680:SF3">
    <property type="entry name" value="NF-KAPPA-B INHIBITOR CACTUS"/>
    <property type="match status" value="1"/>
</dbReference>
<dbReference type="InterPro" id="IPR051070">
    <property type="entry name" value="NF-kappa-B_inhibitor"/>
</dbReference>
<evidence type="ECO:0000256" key="3">
    <source>
        <dbReference type="SAM" id="MobiDB-lite"/>
    </source>
</evidence>
<evidence type="ECO:0000256" key="2">
    <source>
        <dbReference type="ARBA" id="ARBA00023043"/>
    </source>
</evidence>
<gene>
    <name evidence="4" type="primary">Dvir\GJ10852</name>
    <name evidence="4" type="ORF">Dvir_GJ10852</name>
</gene>
<dbReference type="GO" id="GO:0005829">
    <property type="term" value="C:cytosol"/>
    <property type="evidence" value="ECO:0007669"/>
    <property type="project" value="TreeGrafter"/>
</dbReference>
<proteinExistence type="predicted"/>
<reference evidence="4 5" key="1">
    <citation type="journal article" date="2007" name="Nature">
        <title>Evolution of genes and genomes on the Drosophila phylogeny.</title>
        <authorList>
            <consortium name="Drosophila 12 Genomes Consortium"/>
            <person name="Clark A.G."/>
            <person name="Eisen M.B."/>
            <person name="Smith D.R."/>
            <person name="Bergman C.M."/>
            <person name="Oliver B."/>
            <person name="Markow T.A."/>
            <person name="Kaufman T.C."/>
            <person name="Kellis M."/>
            <person name="Gelbart W."/>
            <person name="Iyer V.N."/>
            <person name="Pollard D.A."/>
            <person name="Sackton T.B."/>
            <person name="Larracuente A.M."/>
            <person name="Singh N.D."/>
            <person name="Abad J.P."/>
            <person name="Abt D.N."/>
            <person name="Adryan B."/>
            <person name="Aguade M."/>
            <person name="Akashi H."/>
            <person name="Anderson W.W."/>
            <person name="Aquadro C.F."/>
            <person name="Ardell D.H."/>
            <person name="Arguello R."/>
            <person name="Artieri C.G."/>
            <person name="Barbash D.A."/>
            <person name="Barker D."/>
            <person name="Barsanti P."/>
            <person name="Batterham P."/>
            <person name="Batzoglou S."/>
            <person name="Begun D."/>
            <person name="Bhutkar A."/>
            <person name="Blanco E."/>
            <person name="Bosak S.A."/>
            <person name="Bradley R.K."/>
            <person name="Brand A.D."/>
            <person name="Brent M.R."/>
            <person name="Brooks A.N."/>
            <person name="Brown R.H."/>
            <person name="Butlin R.K."/>
            <person name="Caggese C."/>
            <person name="Calvi B.R."/>
            <person name="Bernardo de Carvalho A."/>
            <person name="Caspi A."/>
            <person name="Castrezana S."/>
            <person name="Celniker S.E."/>
            <person name="Chang J.L."/>
            <person name="Chapple C."/>
            <person name="Chatterji S."/>
            <person name="Chinwalla A."/>
            <person name="Civetta A."/>
            <person name="Clifton S.W."/>
            <person name="Comeron J.M."/>
            <person name="Costello J.C."/>
            <person name="Coyne J.A."/>
            <person name="Daub J."/>
            <person name="David R.G."/>
            <person name="Delcher A.L."/>
            <person name="Delehaunty K."/>
            <person name="Do C.B."/>
            <person name="Ebling H."/>
            <person name="Edwards K."/>
            <person name="Eickbush T."/>
            <person name="Evans J.D."/>
            <person name="Filipski A."/>
            <person name="Findeiss S."/>
            <person name="Freyhult E."/>
            <person name="Fulton L."/>
            <person name="Fulton R."/>
            <person name="Garcia A.C."/>
            <person name="Gardiner A."/>
            <person name="Garfield D.A."/>
            <person name="Garvin B.E."/>
            <person name="Gibson G."/>
            <person name="Gilbert D."/>
            <person name="Gnerre S."/>
            <person name="Godfrey J."/>
            <person name="Good R."/>
            <person name="Gotea V."/>
            <person name="Gravely B."/>
            <person name="Greenberg A.J."/>
            <person name="Griffiths-Jones S."/>
            <person name="Gross S."/>
            <person name="Guigo R."/>
            <person name="Gustafson E.A."/>
            <person name="Haerty W."/>
            <person name="Hahn M.W."/>
            <person name="Halligan D.L."/>
            <person name="Halpern A.L."/>
            <person name="Halter G.M."/>
            <person name="Han M.V."/>
            <person name="Heger A."/>
            <person name="Hillier L."/>
            <person name="Hinrichs A.S."/>
            <person name="Holmes I."/>
            <person name="Hoskins R.A."/>
            <person name="Hubisz M.J."/>
            <person name="Hultmark D."/>
            <person name="Huntley M.A."/>
            <person name="Jaffe D.B."/>
            <person name="Jagadeeshan S."/>
            <person name="Jeck W.R."/>
            <person name="Johnson J."/>
            <person name="Jones C.D."/>
            <person name="Jordan W.C."/>
            <person name="Karpen G.H."/>
            <person name="Kataoka E."/>
            <person name="Keightley P.D."/>
            <person name="Kheradpour P."/>
            <person name="Kirkness E.F."/>
            <person name="Koerich L.B."/>
            <person name="Kristiansen K."/>
            <person name="Kudrna D."/>
            <person name="Kulathinal R.J."/>
            <person name="Kumar S."/>
            <person name="Kwok R."/>
            <person name="Lander E."/>
            <person name="Langley C.H."/>
            <person name="Lapoint R."/>
            <person name="Lazzaro B.P."/>
            <person name="Lee S.J."/>
            <person name="Levesque L."/>
            <person name="Li R."/>
            <person name="Lin C.F."/>
            <person name="Lin M.F."/>
            <person name="Lindblad-Toh K."/>
            <person name="Llopart A."/>
            <person name="Long M."/>
            <person name="Low L."/>
            <person name="Lozovsky E."/>
            <person name="Lu J."/>
            <person name="Luo M."/>
            <person name="Machado C.A."/>
            <person name="Makalowski W."/>
            <person name="Marzo M."/>
            <person name="Matsuda M."/>
            <person name="Matzkin L."/>
            <person name="McAllister B."/>
            <person name="McBride C.S."/>
            <person name="McKernan B."/>
            <person name="McKernan K."/>
            <person name="Mendez-Lago M."/>
            <person name="Minx P."/>
            <person name="Mollenhauer M.U."/>
            <person name="Montooth K."/>
            <person name="Mount S.M."/>
            <person name="Mu X."/>
            <person name="Myers E."/>
            <person name="Negre B."/>
            <person name="Newfeld S."/>
            <person name="Nielsen R."/>
            <person name="Noor M.A."/>
            <person name="O'Grady P."/>
            <person name="Pachter L."/>
            <person name="Papaceit M."/>
            <person name="Parisi M.J."/>
            <person name="Parisi M."/>
            <person name="Parts L."/>
            <person name="Pedersen J.S."/>
            <person name="Pesole G."/>
            <person name="Phillippy A.M."/>
            <person name="Ponting C.P."/>
            <person name="Pop M."/>
            <person name="Porcelli D."/>
            <person name="Powell J.R."/>
            <person name="Prohaska S."/>
            <person name="Pruitt K."/>
            <person name="Puig M."/>
            <person name="Quesneville H."/>
            <person name="Ram K.R."/>
            <person name="Rand D."/>
            <person name="Rasmussen M.D."/>
            <person name="Reed L.K."/>
            <person name="Reenan R."/>
            <person name="Reily A."/>
            <person name="Remington K.A."/>
            <person name="Rieger T.T."/>
            <person name="Ritchie M.G."/>
            <person name="Robin C."/>
            <person name="Rogers Y.H."/>
            <person name="Rohde C."/>
            <person name="Rozas J."/>
            <person name="Rubenfield M.J."/>
            <person name="Ruiz A."/>
            <person name="Russo S."/>
            <person name="Salzberg S.L."/>
            <person name="Sanchez-Gracia A."/>
            <person name="Saranga D.J."/>
            <person name="Sato H."/>
            <person name="Schaeffer S.W."/>
            <person name="Schatz M.C."/>
            <person name="Schlenke T."/>
            <person name="Schwartz R."/>
            <person name="Segarra C."/>
            <person name="Singh R.S."/>
            <person name="Sirot L."/>
            <person name="Sirota M."/>
            <person name="Sisneros N.B."/>
            <person name="Smith C.D."/>
            <person name="Smith T.F."/>
            <person name="Spieth J."/>
            <person name="Stage D.E."/>
            <person name="Stark A."/>
            <person name="Stephan W."/>
            <person name="Strausberg R.L."/>
            <person name="Strempel S."/>
            <person name="Sturgill D."/>
            <person name="Sutton G."/>
            <person name="Sutton G.G."/>
            <person name="Tao W."/>
            <person name="Teichmann S."/>
            <person name="Tobari Y.N."/>
            <person name="Tomimura Y."/>
            <person name="Tsolas J.M."/>
            <person name="Valente V.L."/>
            <person name="Venter E."/>
            <person name="Venter J.C."/>
            <person name="Vicario S."/>
            <person name="Vieira F.G."/>
            <person name="Vilella A.J."/>
            <person name="Villasante A."/>
            <person name="Walenz B."/>
            <person name="Wang J."/>
            <person name="Wasserman M."/>
            <person name="Watts T."/>
            <person name="Wilson D."/>
            <person name="Wilson R.K."/>
            <person name="Wing R.A."/>
            <person name="Wolfner M.F."/>
            <person name="Wong A."/>
            <person name="Wong G.K."/>
            <person name="Wu C.I."/>
            <person name="Wu G."/>
            <person name="Yamamoto D."/>
            <person name="Yang H.P."/>
            <person name="Yang S.P."/>
            <person name="Yorke J.A."/>
            <person name="Yoshida K."/>
            <person name="Zdobnov E."/>
            <person name="Zhang P."/>
            <person name="Zhang Y."/>
            <person name="Zimin A.V."/>
            <person name="Baldwin J."/>
            <person name="Abdouelleil A."/>
            <person name="Abdulkadir J."/>
            <person name="Abebe A."/>
            <person name="Abera B."/>
            <person name="Abreu J."/>
            <person name="Acer S.C."/>
            <person name="Aftuck L."/>
            <person name="Alexander A."/>
            <person name="An P."/>
            <person name="Anderson E."/>
            <person name="Anderson S."/>
            <person name="Arachi H."/>
            <person name="Azer M."/>
            <person name="Bachantsang P."/>
            <person name="Barry A."/>
            <person name="Bayul T."/>
            <person name="Berlin A."/>
            <person name="Bessette D."/>
            <person name="Bloom T."/>
            <person name="Blye J."/>
            <person name="Boguslavskiy L."/>
            <person name="Bonnet C."/>
            <person name="Boukhgalter B."/>
            <person name="Bourzgui I."/>
            <person name="Brown A."/>
            <person name="Cahill P."/>
            <person name="Channer S."/>
            <person name="Cheshatsang Y."/>
            <person name="Chuda L."/>
            <person name="Citroen M."/>
            <person name="Collymore A."/>
            <person name="Cooke P."/>
            <person name="Costello M."/>
            <person name="D'Aco K."/>
            <person name="Daza R."/>
            <person name="De Haan G."/>
            <person name="DeGray S."/>
            <person name="DeMaso C."/>
            <person name="Dhargay N."/>
            <person name="Dooley K."/>
            <person name="Dooley E."/>
            <person name="Doricent M."/>
            <person name="Dorje P."/>
            <person name="Dorjee K."/>
            <person name="Dupes A."/>
            <person name="Elong R."/>
            <person name="Falk J."/>
            <person name="Farina A."/>
            <person name="Faro S."/>
            <person name="Ferguson D."/>
            <person name="Fisher S."/>
            <person name="Foley C.D."/>
            <person name="Franke A."/>
            <person name="Friedrich D."/>
            <person name="Gadbois L."/>
            <person name="Gearin G."/>
            <person name="Gearin C.R."/>
            <person name="Giannoukos G."/>
            <person name="Goode T."/>
            <person name="Graham J."/>
            <person name="Grandbois E."/>
            <person name="Grewal S."/>
            <person name="Gyaltsen K."/>
            <person name="Hafez N."/>
            <person name="Hagos B."/>
            <person name="Hall J."/>
            <person name="Henson C."/>
            <person name="Hollinger A."/>
            <person name="Honan T."/>
            <person name="Huard M.D."/>
            <person name="Hughes L."/>
            <person name="Hurhula B."/>
            <person name="Husby M.E."/>
            <person name="Kamat A."/>
            <person name="Kanga B."/>
            <person name="Kashin S."/>
            <person name="Khazanovich D."/>
            <person name="Kisner P."/>
            <person name="Lance K."/>
            <person name="Lara M."/>
            <person name="Lee W."/>
            <person name="Lennon N."/>
            <person name="Letendre F."/>
            <person name="LeVine R."/>
            <person name="Lipovsky A."/>
            <person name="Liu X."/>
            <person name="Liu J."/>
            <person name="Liu S."/>
            <person name="Lokyitsang T."/>
            <person name="Lokyitsang Y."/>
            <person name="Lubonja R."/>
            <person name="Lui A."/>
            <person name="MacDonald P."/>
            <person name="Magnisalis V."/>
            <person name="Maru K."/>
            <person name="Matthews C."/>
            <person name="McCusker W."/>
            <person name="McDonough S."/>
            <person name="Mehta T."/>
            <person name="Meldrim J."/>
            <person name="Meneus L."/>
            <person name="Mihai O."/>
            <person name="Mihalev A."/>
            <person name="Mihova T."/>
            <person name="Mittelman R."/>
            <person name="Mlenga V."/>
            <person name="Montmayeur A."/>
            <person name="Mulrain L."/>
            <person name="Navidi A."/>
            <person name="Naylor J."/>
            <person name="Negash T."/>
            <person name="Nguyen T."/>
            <person name="Nguyen N."/>
            <person name="Nicol R."/>
            <person name="Norbu C."/>
            <person name="Norbu N."/>
            <person name="Novod N."/>
            <person name="O'Neill B."/>
            <person name="Osman S."/>
            <person name="Markiewicz E."/>
            <person name="Oyono O.L."/>
            <person name="Patti C."/>
            <person name="Phunkhang P."/>
            <person name="Pierre F."/>
            <person name="Priest M."/>
            <person name="Raghuraman S."/>
            <person name="Rege F."/>
            <person name="Reyes R."/>
            <person name="Rise C."/>
            <person name="Rogov P."/>
            <person name="Ross K."/>
            <person name="Ryan E."/>
            <person name="Settipalli S."/>
            <person name="Shea T."/>
            <person name="Sherpa N."/>
            <person name="Shi L."/>
            <person name="Shih D."/>
            <person name="Sparrow T."/>
            <person name="Spaulding J."/>
            <person name="Stalker J."/>
            <person name="Stange-Thomann N."/>
            <person name="Stavropoulos S."/>
            <person name="Stone C."/>
            <person name="Strader C."/>
            <person name="Tesfaye S."/>
            <person name="Thomson T."/>
            <person name="Thoulutsang Y."/>
            <person name="Thoulutsang D."/>
            <person name="Topham K."/>
            <person name="Topping I."/>
            <person name="Tsamla T."/>
            <person name="Vassiliev H."/>
            <person name="Vo A."/>
            <person name="Wangchuk T."/>
            <person name="Wangdi T."/>
            <person name="Weiand M."/>
            <person name="Wilkinson J."/>
            <person name="Wilson A."/>
            <person name="Yadav S."/>
            <person name="Young G."/>
            <person name="Yu Q."/>
            <person name="Zembek L."/>
            <person name="Zhong D."/>
            <person name="Zimmer A."/>
            <person name="Zwirko Z."/>
            <person name="Jaffe D.B."/>
            <person name="Alvarez P."/>
            <person name="Brockman W."/>
            <person name="Butler J."/>
            <person name="Chin C."/>
            <person name="Gnerre S."/>
            <person name="Grabherr M."/>
            <person name="Kleber M."/>
            <person name="Mauceli E."/>
            <person name="MacCallum I."/>
        </authorList>
    </citation>
    <scope>NUCLEOTIDE SEQUENCE [LARGE SCALE GENOMIC DNA]</scope>
    <source>
        <strain evidence="5">Tucson 15010-1051.87</strain>
    </source>
</reference>
<dbReference type="GO" id="GO:0071356">
    <property type="term" value="P:cellular response to tumor necrosis factor"/>
    <property type="evidence" value="ECO:0007669"/>
    <property type="project" value="TreeGrafter"/>
</dbReference>
<feature type="region of interest" description="Disordered" evidence="3">
    <location>
        <begin position="143"/>
        <end position="235"/>
    </location>
</feature>
<dbReference type="InParanoid" id="B4LT25"/>
<dbReference type="GO" id="GO:0051059">
    <property type="term" value="F:NF-kappaB binding"/>
    <property type="evidence" value="ECO:0007669"/>
    <property type="project" value="TreeGrafter"/>
</dbReference>
<dbReference type="InterPro" id="IPR002110">
    <property type="entry name" value="Ankyrin_rpt"/>
</dbReference>
<dbReference type="SMR" id="B4LT25"/>
<sequence>MMKKVLLTKSQHVRVSTPDIMKKAPNGATTPPIISSSSVRIMHMPTNVITNTYMQRKSFQSIYEDIFKLLMRLPDKALQQRVIDAINGRNDKSAILNPNQCKQCSINEQQQKTLKVNASTQTEILETKETKKLEIDKHIQSVKSVKEQECPNETKSAVTSSPDNEIPKEKMPRKRGRKRNTCVPQVVKRSTAQMALQEREEKQLTPLPPQKKKKVDNSEPSPFASPTTQGNPMERRDSIMSNISNLSDINVLEICNQMENYINNDNERIILLMMEKEFLRAEEMSAEGLLPIHDAMLAGDVQCLQRQVYVWTKLKGNKDFNEILSADGEDCLQLALINDCDPEIVRVVLNAGVLPNHIYEDANTALHIAIINNIQLESLRELMQRIDLNLLLQINDDGYTALHIAVRHNRYRMAEIICDTIDERQLGATIYRRASEEVKETNVEANNKCDEKTFAKYYERACDRLEHNKQKLLRRQLKHEILNATEARAGNASLFYAVEGELEHLCYFLLAHLANPDEENLSGHSPKSFHYEYARVLRINLKVSRIMDKVNGILNGKTR</sequence>